<protein>
    <submittedName>
        <fullName evidence="1">Uncharacterized protein</fullName>
    </submittedName>
</protein>
<dbReference type="Pfam" id="PF17419">
    <property type="entry name" value="MauJ"/>
    <property type="match status" value="1"/>
</dbReference>
<dbReference type="RefSeq" id="WP_307152126.1">
    <property type="nucleotide sequence ID" value="NZ_JAUSTU010000034.1"/>
</dbReference>
<gene>
    <name evidence="1" type="ORF">J2S07_004022</name>
</gene>
<dbReference type="EMBL" id="JAUSTU010000034">
    <property type="protein sequence ID" value="MDQ0157675.1"/>
    <property type="molecule type" value="Genomic_DNA"/>
</dbReference>
<dbReference type="Proteomes" id="UP001231362">
    <property type="component" value="Unassembled WGS sequence"/>
</dbReference>
<evidence type="ECO:0000313" key="2">
    <source>
        <dbReference type="Proteomes" id="UP001231362"/>
    </source>
</evidence>
<organism evidence="1 2">
    <name type="scientific">Anoxybacillus andreesenii</name>
    <dbReference type="NCBI Taxonomy" id="1325932"/>
    <lineage>
        <taxon>Bacteria</taxon>
        <taxon>Bacillati</taxon>
        <taxon>Bacillota</taxon>
        <taxon>Bacilli</taxon>
        <taxon>Bacillales</taxon>
        <taxon>Anoxybacillaceae</taxon>
        <taxon>Anoxybacillus</taxon>
    </lineage>
</organism>
<reference evidence="1 2" key="1">
    <citation type="submission" date="2023-07" db="EMBL/GenBank/DDBJ databases">
        <title>Genomic Encyclopedia of Type Strains, Phase IV (KMG-IV): sequencing the most valuable type-strain genomes for metagenomic binning, comparative biology and taxonomic classification.</title>
        <authorList>
            <person name="Goeker M."/>
        </authorList>
    </citation>
    <scope>NUCLEOTIDE SEQUENCE [LARGE SCALE GENOMIC DNA]</scope>
    <source>
        <strain evidence="1 2">DSM 23948</strain>
    </source>
</reference>
<sequence length="403" mass="46626">MASLMGLKVADKESSHCCGAAFLLSQNKINYNGIIQVNNSWDVVVGSSIFPYVIARGNISTSDTSIIKSSAYNAVQQAFDLLSIESSINLSTAHIDNEYILWWKEKGQQYIRFVFTNVISIEGEVEAFSVDKEGNMIKIPTNTPVYDQCLRYYRLSQTTDDLYDSFRNMYLCFELLLSSYYRRGRLKEGEWIKTALAKMKNQKEISEILGCEEEKVAEIFHKRIYKETRCKMFHAKKDLAILLPNHYSGRRIVQSSLFDLGRIVILMANEFLGVEKRSVFTEHLFNRLVDDHAIGDFMVLSKTAQDVINNSKKGSTQEEEYKFPVKIYRNPSYPQTQTYSIEVDKEEIRKIDMLSHFNIVSEKGVSCVNKVKREFSTENIEKFQIHINLHYRNGNLPNIYFKK</sequence>
<comment type="caution">
    <text evidence="1">The sequence shown here is derived from an EMBL/GenBank/DDBJ whole genome shotgun (WGS) entry which is preliminary data.</text>
</comment>
<dbReference type="InterPro" id="IPR035383">
    <property type="entry name" value="MauJ"/>
</dbReference>
<keyword evidence="2" id="KW-1185">Reference proteome</keyword>
<evidence type="ECO:0000313" key="1">
    <source>
        <dbReference type="EMBL" id="MDQ0157675.1"/>
    </source>
</evidence>
<name>A0ABT9V9N2_9BACL</name>
<proteinExistence type="predicted"/>
<accession>A0ABT9V9N2</accession>